<evidence type="ECO:0000256" key="1">
    <source>
        <dbReference type="ARBA" id="ARBA00004328"/>
    </source>
</evidence>
<dbReference type="CDD" id="cd00033">
    <property type="entry name" value="CCP"/>
    <property type="match status" value="3"/>
</dbReference>
<sequence>MKHIIIISYMIPVFLTCSVPTIPNAKVLYTKTSFSNNEVVDFTCNYGYYSDNQHATCNKNNTWTYTQCKLMCKAPNNYISHNYQPLFKIGHVLNLQCGKSFTCVEKDGSVIWNDTVTCPNIKCNKLPVLENGYYSASKNEDFSFGEEITANCNNNGVVNYELIGSLYITCIDNDKWTEQPICKIKCPIPYLSNGIIIGSRYSNDDVINFKCKNSFKINGYSSSTCENGKWSNPMPKCIRNIVKHAVSYIDQEEDDIDEETDIGQNKKDITQYEEDVEILESTYNFVFVIISISCIFFIVSIIILIFSCNCGNKHKYKISYKPL</sequence>
<keyword evidence="7" id="KW-1133">Transmembrane helix</keyword>
<keyword evidence="3" id="KW-0732">Signal</keyword>
<evidence type="ECO:0000259" key="8">
    <source>
        <dbReference type="PROSITE" id="PS50923"/>
    </source>
</evidence>
<dbReference type="GeneID" id="11107296"/>
<dbReference type="SUPFAM" id="SSF57535">
    <property type="entry name" value="Complement control module/SCR domain"/>
    <property type="match status" value="3"/>
</dbReference>
<evidence type="ECO:0000256" key="2">
    <source>
        <dbReference type="ARBA" id="ARBA00022659"/>
    </source>
</evidence>
<evidence type="ECO:0000256" key="6">
    <source>
        <dbReference type="PROSITE-ProRule" id="PRU00302"/>
    </source>
</evidence>
<dbReference type="PROSITE" id="PS50923">
    <property type="entry name" value="SUSHI"/>
    <property type="match status" value="3"/>
</dbReference>
<dbReference type="InterPro" id="IPR051503">
    <property type="entry name" value="ComplSys_Reg/VirEntry_Med"/>
</dbReference>
<keyword evidence="10" id="KW-1185">Reference proteome</keyword>
<evidence type="ECO:0000313" key="10">
    <source>
        <dbReference type="Proteomes" id="UP000164653"/>
    </source>
</evidence>
<dbReference type="OrthoDB" id="8102at10239"/>
<gene>
    <name evidence="9" type="ORF">YKV161</name>
</gene>
<organism evidence="9 10">
    <name type="scientific">Yokapox virus</name>
    <dbReference type="NCBI Taxonomy" id="1076255"/>
    <lineage>
        <taxon>Viruses</taxon>
        <taxon>Varidnaviria</taxon>
        <taxon>Bamfordvirae</taxon>
        <taxon>Nucleocytoviricota</taxon>
        <taxon>Pokkesviricetes</taxon>
        <taxon>Chitovirales</taxon>
        <taxon>Poxviridae</taxon>
        <taxon>Chordopoxvirinae</taxon>
        <taxon>Centapoxvirus</taxon>
        <taxon>Centapoxvirus yokapox</taxon>
    </lineage>
</organism>
<dbReference type="Pfam" id="PF00084">
    <property type="entry name" value="Sushi"/>
    <property type="match status" value="3"/>
</dbReference>
<proteinExistence type="predicted"/>
<accession>G3EI53</accession>
<dbReference type="SMART" id="SM00032">
    <property type="entry name" value="CCP"/>
    <property type="match status" value="3"/>
</dbReference>
<protein>
    <submittedName>
        <fullName evidence="9">EEV type-I membrane glycoprotein</fullName>
    </submittedName>
</protein>
<dbReference type="InterPro" id="IPR035976">
    <property type="entry name" value="Sushi/SCR/CCP_sf"/>
</dbReference>
<evidence type="ECO:0000256" key="7">
    <source>
        <dbReference type="SAM" id="Phobius"/>
    </source>
</evidence>
<reference evidence="9 10" key="1">
    <citation type="journal article" date="2011" name="J. Virol.">
        <title>The genome of yoka poxvirus.</title>
        <authorList>
            <person name="Zhao G."/>
            <person name="Droit L."/>
            <person name="Tesh R.B."/>
            <person name="Popov V.L."/>
            <person name="Little N.S."/>
            <person name="Upton C."/>
            <person name="Virgin H.W."/>
            <person name="Wang D."/>
        </authorList>
    </citation>
    <scope>NUCLEOTIDE SEQUENCE [LARGE SCALE GENOMIC DNA]</scope>
    <source>
        <strain evidence="9">DakArB 4268</strain>
    </source>
</reference>
<feature type="transmembrane region" description="Helical" evidence="7">
    <location>
        <begin position="285"/>
        <end position="307"/>
    </location>
</feature>
<keyword evidence="7" id="KW-0472">Membrane</keyword>
<keyword evidence="2 6" id="KW-0768">Sushi</keyword>
<comment type="subcellular location">
    <subcellularLocation>
        <location evidence="1">Virion</location>
    </subcellularLocation>
</comment>
<evidence type="ECO:0000313" key="9">
    <source>
        <dbReference type="EMBL" id="AEN03750.1"/>
    </source>
</evidence>
<feature type="domain" description="Sushi" evidence="8">
    <location>
        <begin position="121"/>
        <end position="184"/>
    </location>
</feature>
<dbReference type="PANTHER" id="PTHR45785:SF2">
    <property type="entry name" value="COMPLEMENT FACTOR H-RELATED"/>
    <property type="match status" value="1"/>
</dbReference>
<dbReference type="KEGG" id="vg:11107296"/>
<keyword evidence="4" id="KW-0946">Virion</keyword>
<dbReference type="EMBL" id="HQ849551">
    <property type="protein sequence ID" value="AEN03750.1"/>
    <property type="molecule type" value="Genomic_DNA"/>
</dbReference>
<dbReference type="PANTHER" id="PTHR45785">
    <property type="entry name" value="COMPLEMENT FACTOR H-RELATED"/>
    <property type="match status" value="1"/>
</dbReference>
<evidence type="ECO:0000256" key="3">
    <source>
        <dbReference type="ARBA" id="ARBA00022729"/>
    </source>
</evidence>
<dbReference type="InterPro" id="IPR000436">
    <property type="entry name" value="Sushi_SCR_CCP_dom"/>
</dbReference>
<feature type="domain" description="Sushi" evidence="8">
    <location>
        <begin position="15"/>
        <end position="70"/>
    </location>
</feature>
<dbReference type="RefSeq" id="YP_004821514.1">
    <property type="nucleotide sequence ID" value="NC_015960.1"/>
</dbReference>
<comment type="caution">
    <text evidence="6">Lacks conserved residue(s) required for the propagation of feature annotation.</text>
</comment>
<keyword evidence="5" id="KW-1015">Disulfide bond</keyword>
<feature type="domain" description="Sushi" evidence="8">
    <location>
        <begin position="185"/>
        <end position="239"/>
    </location>
</feature>
<dbReference type="Gene3D" id="2.10.70.10">
    <property type="entry name" value="Complement Module, domain 1"/>
    <property type="match status" value="3"/>
</dbReference>
<keyword evidence="7" id="KW-0812">Transmembrane</keyword>
<name>G3EI53_9POXV</name>
<evidence type="ECO:0000256" key="4">
    <source>
        <dbReference type="ARBA" id="ARBA00022844"/>
    </source>
</evidence>
<evidence type="ECO:0000256" key="5">
    <source>
        <dbReference type="ARBA" id="ARBA00023157"/>
    </source>
</evidence>
<dbReference type="Proteomes" id="UP000164653">
    <property type="component" value="Segment"/>
</dbReference>